<dbReference type="EMBL" id="JARUPT010000514">
    <property type="protein sequence ID" value="KAK0370668.1"/>
    <property type="molecule type" value="Genomic_DNA"/>
</dbReference>
<evidence type="ECO:0000256" key="1">
    <source>
        <dbReference type="SAM" id="MobiDB-lite"/>
    </source>
</evidence>
<keyword evidence="3" id="KW-1185">Reference proteome</keyword>
<evidence type="ECO:0000313" key="2">
    <source>
        <dbReference type="EMBL" id="KAK0370668.1"/>
    </source>
</evidence>
<feature type="region of interest" description="Disordered" evidence="1">
    <location>
        <begin position="1"/>
        <end position="29"/>
    </location>
</feature>
<dbReference type="Proteomes" id="UP001169217">
    <property type="component" value="Unassembled WGS sequence"/>
</dbReference>
<proteinExistence type="predicted"/>
<organism evidence="2 3">
    <name type="scientific">Colletotrichum limetticola</name>
    <dbReference type="NCBI Taxonomy" id="1209924"/>
    <lineage>
        <taxon>Eukaryota</taxon>
        <taxon>Fungi</taxon>
        <taxon>Dikarya</taxon>
        <taxon>Ascomycota</taxon>
        <taxon>Pezizomycotina</taxon>
        <taxon>Sordariomycetes</taxon>
        <taxon>Hypocreomycetidae</taxon>
        <taxon>Glomerellales</taxon>
        <taxon>Glomerellaceae</taxon>
        <taxon>Colletotrichum</taxon>
        <taxon>Colletotrichum acutatum species complex</taxon>
    </lineage>
</organism>
<comment type="caution">
    <text evidence="2">The sequence shown here is derived from an EMBL/GenBank/DDBJ whole genome shotgun (WGS) entry which is preliminary data.</text>
</comment>
<sequence length="29" mass="3514">MQEAGRQGMRYANPLISRVPRDQRKRRSR</sequence>
<protein>
    <submittedName>
        <fullName evidence="2">Uncharacterized protein</fullName>
    </submittedName>
</protein>
<reference evidence="2" key="1">
    <citation type="submission" date="2023-04" db="EMBL/GenBank/DDBJ databases">
        <title>Colletotrichum limetticola genome sequence.</title>
        <authorList>
            <person name="Baroncelli R."/>
        </authorList>
    </citation>
    <scope>NUCLEOTIDE SEQUENCE</scope>
    <source>
        <strain evidence="2">KLA-Anderson</strain>
    </source>
</reference>
<evidence type="ECO:0000313" key="3">
    <source>
        <dbReference type="Proteomes" id="UP001169217"/>
    </source>
</evidence>
<accession>A0ABQ9PHI2</accession>
<name>A0ABQ9PHI2_9PEZI</name>
<gene>
    <name evidence="2" type="ORF">CLIM01_11981</name>
</gene>